<evidence type="ECO:0000313" key="3">
    <source>
        <dbReference type="EMBL" id="TXD91276.1"/>
    </source>
</evidence>
<dbReference type="PROSITE" id="PS50005">
    <property type="entry name" value="TPR"/>
    <property type="match status" value="1"/>
</dbReference>
<comment type="caution">
    <text evidence="3">The sequence shown here is derived from an EMBL/GenBank/DDBJ whole genome shotgun (WGS) entry which is preliminary data.</text>
</comment>
<keyword evidence="4" id="KW-1185">Reference proteome</keyword>
<dbReference type="SUPFAM" id="SSF48452">
    <property type="entry name" value="TPR-like"/>
    <property type="match status" value="1"/>
</dbReference>
<dbReference type="PANTHER" id="PTHR44395">
    <property type="match status" value="1"/>
</dbReference>
<dbReference type="SMART" id="SM00028">
    <property type="entry name" value="TPR"/>
    <property type="match status" value="4"/>
</dbReference>
<feature type="signal peptide" evidence="2">
    <location>
        <begin position="1"/>
        <end position="19"/>
    </location>
</feature>
<dbReference type="RefSeq" id="WP_147084737.1">
    <property type="nucleotide sequence ID" value="NZ_VORM01000003.1"/>
</dbReference>
<reference evidence="3 4" key="1">
    <citation type="submission" date="2019-08" db="EMBL/GenBank/DDBJ databases">
        <title>Genomes of Subsaximicrobium wynnwilliamsii strains.</title>
        <authorList>
            <person name="Bowman J.P."/>
        </authorList>
    </citation>
    <scope>NUCLEOTIDE SEQUENCE [LARGE SCALE GENOMIC DNA]</scope>
    <source>
        <strain evidence="3 4">2-80-2</strain>
    </source>
</reference>
<dbReference type="InterPro" id="IPR011990">
    <property type="entry name" value="TPR-like_helical_dom_sf"/>
</dbReference>
<feature type="chain" id="PRO_5022870800" evidence="2">
    <location>
        <begin position="20"/>
        <end position="425"/>
    </location>
</feature>
<dbReference type="InterPro" id="IPR019734">
    <property type="entry name" value="TPR_rpt"/>
</dbReference>
<evidence type="ECO:0000256" key="1">
    <source>
        <dbReference type="PROSITE-ProRule" id="PRU00339"/>
    </source>
</evidence>
<keyword evidence="1" id="KW-0802">TPR repeat</keyword>
<proteinExistence type="predicted"/>
<dbReference type="PROSITE" id="PS50293">
    <property type="entry name" value="TPR_REGION"/>
    <property type="match status" value="1"/>
</dbReference>
<protein>
    <submittedName>
        <fullName evidence="3">Tetratricopeptide repeat protein</fullName>
    </submittedName>
</protein>
<dbReference type="AlphaFoldDB" id="A0A5C6ZMI4"/>
<sequence length="425" mass="47093">MKNQLIIVMALLFGTFSFAQKSELRDADKAIGSGNYADAKSALAIAEPMIAGADEKTQAKYYFLKGQALFANGTGSNADIDKAIENFEKVKVIEKQSGKEKYSSEIDDLKLEMINGILSKANTALQSEEYIKSSSGFEQAYRMSSKDTLYLYYAASTAVTAQDYKTSLKLYEELRDLGYQGVAMEYYATNKESGEEEAFDNKNLRDMSVRSGSHIAAKDKKTESKKAEIVKNIALIHLSNGDDVKALGAMEDARAANPDDLGLLISEANVQLKMGNKKRFKELMEEATTKDPNNAELQYNLGVIAAEAGEKEAAQKYYERAIELEPSYSDAYTNLSVLMLSGEAELVEEMNSLGTSAKDNKRYDELRDQRVQLYKSAIPYLETALKLKPNNIEAAKTLMNIYSITSDTDKFKTMKAQVESMEAGN</sequence>
<dbReference type="Gene3D" id="1.25.40.10">
    <property type="entry name" value="Tetratricopeptide repeat domain"/>
    <property type="match status" value="1"/>
</dbReference>
<dbReference type="Proteomes" id="UP000321578">
    <property type="component" value="Unassembled WGS sequence"/>
</dbReference>
<accession>A0A5C6ZMI4</accession>
<gene>
    <name evidence="3" type="ORF">ESY86_01440</name>
</gene>
<feature type="repeat" description="TPR" evidence="1">
    <location>
        <begin position="295"/>
        <end position="328"/>
    </location>
</feature>
<dbReference type="GO" id="GO:0000030">
    <property type="term" value="F:mannosyltransferase activity"/>
    <property type="evidence" value="ECO:0007669"/>
    <property type="project" value="TreeGrafter"/>
</dbReference>
<dbReference type="EMBL" id="VORO01000001">
    <property type="protein sequence ID" value="TXD91276.1"/>
    <property type="molecule type" value="Genomic_DNA"/>
</dbReference>
<dbReference type="GO" id="GO:0035269">
    <property type="term" value="P:protein O-linked glycosylation via mannose"/>
    <property type="evidence" value="ECO:0007669"/>
    <property type="project" value="TreeGrafter"/>
</dbReference>
<dbReference type="OrthoDB" id="1149028at2"/>
<dbReference type="Pfam" id="PF00515">
    <property type="entry name" value="TPR_1"/>
    <property type="match status" value="1"/>
</dbReference>
<organism evidence="3 4">
    <name type="scientific">Subsaximicrobium wynnwilliamsii</name>
    <dbReference type="NCBI Taxonomy" id="291179"/>
    <lineage>
        <taxon>Bacteria</taxon>
        <taxon>Pseudomonadati</taxon>
        <taxon>Bacteroidota</taxon>
        <taxon>Flavobacteriia</taxon>
        <taxon>Flavobacteriales</taxon>
        <taxon>Flavobacteriaceae</taxon>
        <taxon>Subsaximicrobium</taxon>
    </lineage>
</organism>
<evidence type="ECO:0000256" key="2">
    <source>
        <dbReference type="SAM" id="SignalP"/>
    </source>
</evidence>
<evidence type="ECO:0000313" key="4">
    <source>
        <dbReference type="Proteomes" id="UP000321578"/>
    </source>
</evidence>
<keyword evidence="2" id="KW-0732">Signal</keyword>
<dbReference type="PANTHER" id="PTHR44395:SF1">
    <property type="entry name" value="PROTEIN O-MANNOSYL-TRANSFERASE TMTC3"/>
    <property type="match status" value="1"/>
</dbReference>
<name>A0A5C6ZMI4_9FLAO</name>